<dbReference type="GO" id="GO:0004803">
    <property type="term" value="F:transposase activity"/>
    <property type="evidence" value="ECO:0007669"/>
    <property type="project" value="InterPro"/>
</dbReference>
<dbReference type="Proteomes" id="UP000006556">
    <property type="component" value="Chromosome"/>
</dbReference>
<dbReference type="KEGG" id="pth:PTH_1354"/>
<evidence type="ECO:0000259" key="2">
    <source>
        <dbReference type="Pfam" id="PF05598"/>
    </source>
</evidence>
<dbReference type="EMBL" id="AP009389">
    <property type="protein sequence ID" value="BAF59535.1"/>
    <property type="molecule type" value="Genomic_DNA"/>
</dbReference>
<gene>
    <name evidence="3" type="ordered locus">PTH_1354</name>
    <name evidence="4" type="ordered locus">PTH_2026</name>
</gene>
<evidence type="ECO:0000259" key="1">
    <source>
        <dbReference type="Pfam" id="PF01609"/>
    </source>
</evidence>
<dbReference type="Pfam" id="PF05598">
    <property type="entry name" value="DUF772"/>
    <property type="match status" value="1"/>
</dbReference>
<dbReference type="InterPro" id="IPR002559">
    <property type="entry name" value="Transposase_11"/>
</dbReference>
<sequence length="450" mass="51654">MLKLRENQISLWDTVLPESFRSLPAELAKIDDILDDPVFMQPFIAKFNTRRGRPTIPIETYLRLMYLKRRYQLGYETLIKEVGDSITWRRFCRIPIDEEMPDPTTLIKARQRYGDEVVEQLNELLLLKLQDEKILKTRKLRVDTTVVESNIHHPTDATLLHDGVKVITRFVSKIRRVASQAAKGFADRTQEVKEQILSIAKLLRRRTGQSWEDINAITQKVTEITEEVCNEALEVISRVNDKGRTSIKALKDKLSQAVDLTQKLIDQAKQVTSGNRNIPDRIVSFFDPKARPIKKGKLGKTAEFGYKLRIDETESGFVTGYQLYQGNPADDGLLIPAVEQHKKRFRSSPSAVATDRGFGSQSNEEALHTLGVRRISSPLKGRKSKKRMEYEAQLWFKDLQRFRAAGEAKISLLKRKYGLNRSLYRGFTGSKTWVGFGIWVHNLKRAAQII</sequence>
<dbReference type="STRING" id="370438.PTH_1354"/>
<dbReference type="EMBL" id="AP009389">
    <property type="protein sequence ID" value="BAF60207.1"/>
    <property type="molecule type" value="Genomic_DNA"/>
</dbReference>
<name>A5D0N7_PELTS</name>
<organism evidence="4 5">
    <name type="scientific">Pelotomaculum thermopropionicum (strain DSM 13744 / JCM 10971 / SI)</name>
    <dbReference type="NCBI Taxonomy" id="370438"/>
    <lineage>
        <taxon>Bacteria</taxon>
        <taxon>Bacillati</taxon>
        <taxon>Bacillota</taxon>
        <taxon>Clostridia</taxon>
        <taxon>Eubacteriales</taxon>
        <taxon>Desulfotomaculaceae</taxon>
        <taxon>Pelotomaculum</taxon>
    </lineage>
</organism>
<feature type="domain" description="Transposase InsH N-terminal" evidence="2">
    <location>
        <begin position="25"/>
        <end position="112"/>
    </location>
</feature>
<dbReference type="PANTHER" id="PTHR33803">
    <property type="entry name" value="IS1478 TRANSPOSASE"/>
    <property type="match status" value="1"/>
</dbReference>
<dbReference type="NCBIfam" id="NF033593">
    <property type="entry name" value="transpos_ISNCY_1"/>
    <property type="match status" value="1"/>
</dbReference>
<dbReference type="KEGG" id="pth:PTH_2026"/>
<keyword evidence="5" id="KW-1185">Reference proteome</keyword>
<dbReference type="AlphaFoldDB" id="A5D0N7"/>
<reference evidence="4" key="2">
    <citation type="submission" date="2007-05" db="EMBL/GenBank/DDBJ databases">
        <title>The complete genome sequence of Pelotomaculum thermopropionicum.</title>
        <authorList>
            <person name="Kosaka T."/>
            <person name="Kato S."/>
            <person name="Shimoyama T."/>
            <person name="Ishii S."/>
            <person name="Asami H."/>
            <person name="Watanabe K."/>
        </authorList>
    </citation>
    <scope>NUCLEOTIDE SEQUENCE</scope>
    <source>
        <strain evidence="4">SI</strain>
    </source>
</reference>
<evidence type="ECO:0000313" key="5">
    <source>
        <dbReference type="Proteomes" id="UP000006556"/>
    </source>
</evidence>
<dbReference type="GO" id="GO:0003677">
    <property type="term" value="F:DNA binding"/>
    <property type="evidence" value="ECO:0007669"/>
    <property type="project" value="InterPro"/>
</dbReference>
<dbReference type="eggNOG" id="COG3039">
    <property type="taxonomic scope" value="Bacteria"/>
</dbReference>
<dbReference type="HOGENOM" id="CLU_055271_0_0_9"/>
<protein>
    <submittedName>
        <fullName evidence="4">Transposase and inactivated derivatives</fullName>
    </submittedName>
</protein>
<evidence type="ECO:0000313" key="3">
    <source>
        <dbReference type="EMBL" id="BAF59535.1"/>
    </source>
</evidence>
<reference evidence="5" key="3">
    <citation type="journal article" date="2008" name="Genome Res.">
        <title>The genome of Pelotomaculum thermopropionicum reveals niche-associated evolution in anaerobic microbiota.</title>
        <authorList>
            <person name="Kosaka T."/>
            <person name="Kato S."/>
            <person name="Shimoyama T."/>
            <person name="Ishii S."/>
            <person name="Abe T."/>
            <person name="Watanabe K."/>
        </authorList>
    </citation>
    <scope>NUCLEOTIDE SEQUENCE [LARGE SCALE GENOMIC DNA]</scope>
    <source>
        <strain evidence="5">DSM 13744 / JCM 10971 / SI</strain>
    </source>
</reference>
<dbReference type="Pfam" id="PF01609">
    <property type="entry name" value="DDE_Tnp_1"/>
    <property type="match status" value="1"/>
</dbReference>
<dbReference type="PANTHER" id="PTHR33803:SF3">
    <property type="entry name" value="BLL1974 PROTEIN"/>
    <property type="match status" value="1"/>
</dbReference>
<dbReference type="InterPro" id="IPR008490">
    <property type="entry name" value="Transposase_InsH_N"/>
</dbReference>
<feature type="domain" description="Transposase IS4-like" evidence="1">
    <location>
        <begin position="299"/>
        <end position="443"/>
    </location>
</feature>
<proteinExistence type="predicted"/>
<dbReference type="GO" id="GO:0006313">
    <property type="term" value="P:DNA transposition"/>
    <property type="evidence" value="ECO:0007669"/>
    <property type="project" value="InterPro"/>
</dbReference>
<reference evidence="4" key="1">
    <citation type="journal article" date="2006" name="J. Bacteriol.">
        <title>Reconstruction and regulation of the central catabolic pathway in the thermophilic propionate-oxidizing syntroph Pelotomaculum thermopropionicum.</title>
        <authorList>
            <person name="Kosaka T."/>
            <person name="Uchiyama T."/>
            <person name="Ishii S."/>
            <person name="Enoki M."/>
            <person name="Imachi H."/>
            <person name="Kamagata Y."/>
            <person name="Ohashi A."/>
            <person name="Harada H."/>
            <person name="Ikenaga H."/>
            <person name="Watanabe K."/>
        </authorList>
    </citation>
    <scope>NUCLEOTIDE SEQUENCE</scope>
    <source>
        <strain evidence="4">SI</strain>
    </source>
</reference>
<evidence type="ECO:0000313" key="4">
    <source>
        <dbReference type="EMBL" id="BAF60207.1"/>
    </source>
</evidence>
<accession>A5D0N7</accession>